<comment type="caution">
    <text evidence="3">The sequence shown here is derived from an EMBL/GenBank/DDBJ whole genome shotgun (WGS) entry which is preliminary data.</text>
</comment>
<evidence type="ECO:0000313" key="3">
    <source>
        <dbReference type="EMBL" id="MCH7396482.1"/>
    </source>
</evidence>
<dbReference type="InterPro" id="IPR026341">
    <property type="entry name" value="T9SS_type_B"/>
</dbReference>
<dbReference type="InterPro" id="IPR047589">
    <property type="entry name" value="DUF11_rpt"/>
</dbReference>
<sequence>MFRAFLIFTLILFIGNTSFLKAQFDREFATEVSFQENVNNGTNAVDGQLDTFARLTSNSGLALGIGASVGILEINFPNSIPANTSSYIKLDFDIEVLRALLGGSPSGLGTNLLQNDLFGNHTLEIQARNGNDIILSGSTATPENFTGEELRVIVDENGEFYISIKPSQTYQSIRLIDRSSALLGLGIQNSTDIFGVFIVPQNQDCIAPLFTGLNLNNFNLVNLLGTQPVEDPENILNNDPLTFSELNLTAVNQDASIEQFVIFSDFSPAGSYFSLRFRFGDDNIGTQDLSRVIIKAFDNSEQVSEQSLSDIVNAEAIQRLQNGEFVDILFQIDDPANKISISYERNSAGLGDLPSLQLASISRGLQKPEATEEQLEIEVCEGENVQLSANTADDLLLRWYDVPEGGAPLAELQVDMPFTSPEITENQIFYVASYDPNCLLESERVAISVILAPTLMEGDIIVIGNEDVTCFGDEIQLSPQLIEGVTFDENLINYRWYLDAALENEITENLQISEINFSIGNDGVLTISNLKEEDNISTFYLSIQIDNLCEDTLPPIQVPVVFAENCQEFSINKSVSQPTAMPGEVVNFSITVKNEGVRDLLDLEIRDILSNQLTFVSASVLVQLASNNTIIWKIPTLSVGQSTTLTISVRLNEGLASGTIIPNTAVGRLENDIENTKESNTVEILVTEAVMPQLEIEKSVDAEEATVNQELTYTLIVRNTGNTTLNNIEIIDQIPQNTVFQNADNGGTLTGETVTWAIELLESGESLELILVVSIEDNTQDGTIITNQAQVRSDEIPQAILSQIVETRVISDEEPDTDTNVMITKTLLNSSEVSVGSVLDFLIEITNIGTVSAENLLVQDLLSEDLLPISADGPSEIVGQLVTWNIPALVPEATLQFTLQALVREDAQLIVNSVEVSGDNFDEKTAEITPVPVQENEVNPEINLELSKAVEKPSVQVGEVFSYTLTLSNLGDDISGETGFFVVDSLPEEVEFLRIRNQEMMAEFDPASKTLIWEVPSLLSGESKTLEIEVRALEASLEVVNRAFLKDVIEGSQRIIQTVEVRHEQLSYKIANVVTPNGDGKNDSWKVQGLESFLDSWEVVIFNRYGIELHRESQYTDGWFGDGLNAGTYFYQIRGINQEGRELVLSGFITLIK</sequence>
<evidence type="ECO:0000259" key="1">
    <source>
        <dbReference type="Pfam" id="PF01345"/>
    </source>
</evidence>
<organism evidence="3 4">
    <name type="scientific">Belliella calami</name>
    <dbReference type="NCBI Taxonomy" id="2923436"/>
    <lineage>
        <taxon>Bacteria</taxon>
        <taxon>Pseudomonadati</taxon>
        <taxon>Bacteroidota</taxon>
        <taxon>Cytophagia</taxon>
        <taxon>Cytophagales</taxon>
        <taxon>Cyclobacteriaceae</taxon>
        <taxon>Belliella</taxon>
    </lineage>
</organism>
<dbReference type="Pfam" id="PF13585">
    <property type="entry name" value="CHU_C"/>
    <property type="match status" value="1"/>
</dbReference>
<dbReference type="NCBIfam" id="TIGR01451">
    <property type="entry name" value="B_ant_repeat"/>
    <property type="match status" value="3"/>
</dbReference>
<dbReference type="Gene3D" id="2.60.40.740">
    <property type="match status" value="1"/>
</dbReference>
<feature type="domain" description="DUF11" evidence="1">
    <location>
        <begin position="944"/>
        <end position="1045"/>
    </location>
</feature>
<dbReference type="PANTHER" id="PTHR34819:SF3">
    <property type="entry name" value="CELL SURFACE PROTEIN"/>
    <property type="match status" value="1"/>
</dbReference>
<protein>
    <submittedName>
        <fullName evidence="3">Gliding motility-associated C-terminal domain-containing protein</fullName>
    </submittedName>
</protein>
<dbReference type="EMBL" id="JAKZGS010000001">
    <property type="protein sequence ID" value="MCH7396482.1"/>
    <property type="molecule type" value="Genomic_DNA"/>
</dbReference>
<dbReference type="InterPro" id="IPR001434">
    <property type="entry name" value="OmcB-like_DUF11"/>
</dbReference>
<name>A0ABS9UIN5_9BACT</name>
<dbReference type="Pfam" id="PF19081">
    <property type="entry name" value="Ig_7"/>
    <property type="match status" value="1"/>
</dbReference>
<dbReference type="InterPro" id="IPR051172">
    <property type="entry name" value="Chlamydia_OmcB"/>
</dbReference>
<feature type="domain" description="DUF11" evidence="1">
    <location>
        <begin position="570"/>
        <end position="681"/>
    </location>
</feature>
<gene>
    <name evidence="3" type="ORF">MM236_00720</name>
</gene>
<proteinExistence type="predicted"/>
<evidence type="ECO:0000313" key="4">
    <source>
        <dbReference type="Proteomes" id="UP001165488"/>
    </source>
</evidence>
<feature type="domain" description="Ig-like" evidence="2">
    <location>
        <begin position="375"/>
        <end position="453"/>
    </location>
</feature>
<dbReference type="RefSeq" id="WP_241273003.1">
    <property type="nucleotide sequence ID" value="NZ_JAKZGS010000001.1"/>
</dbReference>
<dbReference type="Pfam" id="PF01345">
    <property type="entry name" value="DUF11"/>
    <property type="match status" value="4"/>
</dbReference>
<feature type="domain" description="DUF11" evidence="1">
    <location>
        <begin position="694"/>
        <end position="795"/>
    </location>
</feature>
<feature type="domain" description="DUF11" evidence="1">
    <location>
        <begin position="821"/>
        <end position="926"/>
    </location>
</feature>
<dbReference type="NCBIfam" id="TIGR04131">
    <property type="entry name" value="Bac_Flav_CTERM"/>
    <property type="match status" value="1"/>
</dbReference>
<dbReference type="Proteomes" id="UP001165488">
    <property type="component" value="Unassembled WGS sequence"/>
</dbReference>
<dbReference type="PANTHER" id="PTHR34819">
    <property type="entry name" value="LARGE CYSTEINE-RICH PERIPLASMIC PROTEIN OMCB"/>
    <property type="match status" value="1"/>
</dbReference>
<evidence type="ECO:0000259" key="2">
    <source>
        <dbReference type="Pfam" id="PF19081"/>
    </source>
</evidence>
<reference evidence="3" key="1">
    <citation type="submission" date="2022-03" db="EMBL/GenBank/DDBJ databases">
        <title>De novo assembled genomes of Belliella spp. (Cyclobacteriaceae) strains.</title>
        <authorList>
            <person name="Szabo A."/>
            <person name="Korponai K."/>
            <person name="Felfoldi T."/>
        </authorList>
    </citation>
    <scope>NUCLEOTIDE SEQUENCE</scope>
    <source>
        <strain evidence="3">DSM 107340</strain>
    </source>
</reference>
<keyword evidence="4" id="KW-1185">Reference proteome</keyword>
<dbReference type="InterPro" id="IPR044023">
    <property type="entry name" value="Ig_7"/>
</dbReference>
<accession>A0ABS9UIN5</accession>